<dbReference type="KEGG" id="tbv:H9L17_02970"/>
<keyword evidence="2" id="KW-0560">Oxidoreductase</keyword>
<evidence type="ECO:0000256" key="3">
    <source>
        <dbReference type="SAM" id="MobiDB-lite"/>
    </source>
</evidence>
<accession>A0A7G9QUW0</accession>
<dbReference type="Gene3D" id="3.40.50.720">
    <property type="entry name" value="NAD(P)-binding Rossmann-like Domain"/>
    <property type="match status" value="1"/>
</dbReference>
<proteinExistence type="inferred from homology"/>
<name>A0A7G9QUW0_9GAMM</name>
<dbReference type="GO" id="GO:0016020">
    <property type="term" value="C:membrane"/>
    <property type="evidence" value="ECO:0007669"/>
    <property type="project" value="TreeGrafter"/>
</dbReference>
<dbReference type="InterPro" id="IPR036291">
    <property type="entry name" value="NAD(P)-bd_dom_sf"/>
</dbReference>
<dbReference type="PRINTS" id="PR00081">
    <property type="entry name" value="GDHRDH"/>
</dbReference>
<dbReference type="PANTHER" id="PTHR44196">
    <property type="entry name" value="DEHYDROGENASE/REDUCTASE SDR FAMILY MEMBER 7B"/>
    <property type="match status" value="1"/>
</dbReference>
<evidence type="ECO:0000256" key="2">
    <source>
        <dbReference type="ARBA" id="ARBA00023002"/>
    </source>
</evidence>
<sequence length="387" mass="41509">MARGCGRGRAKTYNARLYPPSPLLHRETRGPHRFRSSANVVRGRAHPRRDRRPSHRAVHEGHRAVPDVRLLQPRRAGAEGGGRHRPAHRQRAGGARDPRQPAALLRLADLPAAVRQRRADRRLRHHRRTGRIRRTGAPGRRRAEGVSVQGALQDRVVLIAGAAGGLGSAAAVACAQAGATVILLGRKVAPLNRVYDAAKAVGPEPILYPLDLEGAAPDDYDQLAQAIDAEFGRLDGLLHCAAEFKGLTPLRHTDPADFARAVHVDLTARWWLTQACLPLLAKTDAGAAVFVLDDPARSSAAFWGGYGLAQSAQATLIPMLQAELGEQGPRVSGLRPGPMRTGLRGKAYQLNADTEARPAADYAAACVELLSPAGAAWRGKIREAASP</sequence>
<protein>
    <submittedName>
        <fullName evidence="4">SDR family NAD(P)-dependent oxidoreductase</fullName>
    </submittedName>
</protein>
<feature type="compositionally biased region" description="Basic residues" evidence="3">
    <location>
        <begin position="117"/>
        <end position="134"/>
    </location>
</feature>
<evidence type="ECO:0000313" key="4">
    <source>
        <dbReference type="EMBL" id="QNN47135.1"/>
    </source>
</evidence>
<feature type="compositionally biased region" description="Basic residues" evidence="3">
    <location>
        <begin position="1"/>
        <end position="10"/>
    </location>
</feature>
<dbReference type="Pfam" id="PF00106">
    <property type="entry name" value="adh_short"/>
    <property type="match status" value="1"/>
</dbReference>
<dbReference type="PANTHER" id="PTHR44196:SF4">
    <property type="entry name" value="SHORT CHAIN DEHYDROGENASE"/>
    <property type="match status" value="1"/>
</dbReference>
<dbReference type="GO" id="GO:0016491">
    <property type="term" value="F:oxidoreductase activity"/>
    <property type="evidence" value="ECO:0007669"/>
    <property type="project" value="UniProtKB-KW"/>
</dbReference>
<comment type="similarity">
    <text evidence="1">Belongs to the short-chain dehydrogenases/reductases (SDR) family.</text>
</comment>
<dbReference type="AlphaFoldDB" id="A0A7G9QUW0"/>
<reference evidence="4 5" key="1">
    <citation type="submission" date="2020-08" db="EMBL/GenBank/DDBJ databases">
        <title>Genome sequence of Thermomonas brevis KACC 16975T.</title>
        <authorList>
            <person name="Hyun D.-W."/>
            <person name="Bae J.-W."/>
        </authorList>
    </citation>
    <scope>NUCLEOTIDE SEQUENCE [LARGE SCALE GENOMIC DNA]</scope>
    <source>
        <strain evidence="4 5">KACC 16975</strain>
    </source>
</reference>
<dbReference type="EMBL" id="CP060711">
    <property type="protein sequence ID" value="QNN47135.1"/>
    <property type="molecule type" value="Genomic_DNA"/>
</dbReference>
<feature type="compositionally biased region" description="Basic residues" evidence="3">
    <location>
        <begin position="43"/>
        <end position="56"/>
    </location>
</feature>
<organism evidence="4 5">
    <name type="scientific">Thermomonas brevis</name>
    <dbReference type="NCBI Taxonomy" id="215691"/>
    <lineage>
        <taxon>Bacteria</taxon>
        <taxon>Pseudomonadati</taxon>
        <taxon>Pseudomonadota</taxon>
        <taxon>Gammaproteobacteria</taxon>
        <taxon>Lysobacterales</taxon>
        <taxon>Lysobacteraceae</taxon>
        <taxon>Thermomonas</taxon>
    </lineage>
</organism>
<keyword evidence="5" id="KW-1185">Reference proteome</keyword>
<dbReference type="SUPFAM" id="SSF51735">
    <property type="entry name" value="NAD(P)-binding Rossmann-fold domains"/>
    <property type="match status" value="1"/>
</dbReference>
<dbReference type="Proteomes" id="UP000515977">
    <property type="component" value="Chromosome"/>
</dbReference>
<dbReference type="InterPro" id="IPR002347">
    <property type="entry name" value="SDR_fam"/>
</dbReference>
<feature type="region of interest" description="Disordered" evidence="3">
    <location>
        <begin position="1"/>
        <end position="100"/>
    </location>
</feature>
<evidence type="ECO:0000313" key="5">
    <source>
        <dbReference type="Proteomes" id="UP000515977"/>
    </source>
</evidence>
<feature type="region of interest" description="Disordered" evidence="3">
    <location>
        <begin position="117"/>
        <end position="146"/>
    </location>
</feature>
<evidence type="ECO:0000256" key="1">
    <source>
        <dbReference type="ARBA" id="ARBA00006484"/>
    </source>
</evidence>
<gene>
    <name evidence="4" type="ORF">H9L17_02970</name>
</gene>
<feature type="compositionally biased region" description="Basic and acidic residues" evidence="3">
    <location>
        <begin position="57"/>
        <end position="66"/>
    </location>
</feature>